<proteinExistence type="predicted"/>
<evidence type="ECO:0000256" key="1">
    <source>
        <dbReference type="SAM" id="MobiDB-lite"/>
    </source>
</evidence>
<name>A0A6J7DXQ9_9ZZZZ</name>
<reference evidence="2" key="1">
    <citation type="submission" date="2020-05" db="EMBL/GenBank/DDBJ databases">
        <authorList>
            <person name="Chiriac C."/>
            <person name="Salcher M."/>
            <person name="Ghai R."/>
            <person name="Kavagutti S V."/>
        </authorList>
    </citation>
    <scope>NUCLEOTIDE SEQUENCE</scope>
</reference>
<protein>
    <submittedName>
        <fullName evidence="2">Unannotated protein</fullName>
    </submittedName>
</protein>
<sequence>MTVEHLGHVVLRLSEHEANRVGSGVTVHLGEWDRGGIDVGIAARPHREAELLQPVAEYPNSAAGRIRRVVAEPGEGHDGRRDRRHVVAGPAGAKGRLGKEVEVSCQGYRGCGIKGFRDGRGEGGEVAGREQRIAASLENNLAGVLASEHRGAEGRRGPHGRDGGRGRDDLHVRCGQHRLVGPAGEDDATGRRVEHHDGEVGPEVRIVDPAGESCIDTRLRLLGRAEGVGNGGGGDDR</sequence>
<feature type="region of interest" description="Disordered" evidence="1">
    <location>
        <begin position="148"/>
        <end position="167"/>
    </location>
</feature>
<organism evidence="2">
    <name type="scientific">freshwater metagenome</name>
    <dbReference type="NCBI Taxonomy" id="449393"/>
    <lineage>
        <taxon>unclassified sequences</taxon>
        <taxon>metagenomes</taxon>
        <taxon>ecological metagenomes</taxon>
    </lineage>
</organism>
<accession>A0A6J7DXQ9</accession>
<dbReference type="AlphaFoldDB" id="A0A6J7DXQ9"/>
<gene>
    <name evidence="2" type="ORF">UFOPK3402_00929</name>
</gene>
<dbReference type="EMBL" id="CAFBLS010000101">
    <property type="protein sequence ID" value="CAB4875436.1"/>
    <property type="molecule type" value="Genomic_DNA"/>
</dbReference>
<evidence type="ECO:0000313" key="2">
    <source>
        <dbReference type="EMBL" id="CAB4875436.1"/>
    </source>
</evidence>
<feature type="region of interest" description="Disordered" evidence="1">
    <location>
        <begin position="72"/>
        <end position="93"/>
    </location>
</feature>